<comment type="caution">
    <text evidence="1">The sequence shown here is derived from an EMBL/GenBank/DDBJ whole genome shotgun (WGS) entry which is preliminary data.</text>
</comment>
<dbReference type="Proteomes" id="UP000314294">
    <property type="component" value="Unassembled WGS sequence"/>
</dbReference>
<accession>A0A4Z2J3V4</accession>
<keyword evidence="2" id="KW-1185">Reference proteome</keyword>
<proteinExistence type="predicted"/>
<protein>
    <submittedName>
        <fullName evidence="1">Uncharacterized protein</fullName>
    </submittedName>
</protein>
<organism evidence="1 2">
    <name type="scientific">Liparis tanakae</name>
    <name type="common">Tanaka's snailfish</name>
    <dbReference type="NCBI Taxonomy" id="230148"/>
    <lineage>
        <taxon>Eukaryota</taxon>
        <taxon>Metazoa</taxon>
        <taxon>Chordata</taxon>
        <taxon>Craniata</taxon>
        <taxon>Vertebrata</taxon>
        <taxon>Euteleostomi</taxon>
        <taxon>Actinopterygii</taxon>
        <taxon>Neopterygii</taxon>
        <taxon>Teleostei</taxon>
        <taxon>Neoteleostei</taxon>
        <taxon>Acanthomorphata</taxon>
        <taxon>Eupercaria</taxon>
        <taxon>Perciformes</taxon>
        <taxon>Cottioidei</taxon>
        <taxon>Cottales</taxon>
        <taxon>Liparidae</taxon>
        <taxon>Liparis</taxon>
    </lineage>
</organism>
<evidence type="ECO:0000313" key="1">
    <source>
        <dbReference type="EMBL" id="TNN84876.1"/>
    </source>
</evidence>
<reference evidence="1 2" key="1">
    <citation type="submission" date="2019-03" db="EMBL/GenBank/DDBJ databases">
        <title>First draft genome of Liparis tanakae, snailfish: a comprehensive survey of snailfish specific genes.</title>
        <authorList>
            <person name="Kim W."/>
            <person name="Song I."/>
            <person name="Jeong J.-H."/>
            <person name="Kim D."/>
            <person name="Kim S."/>
            <person name="Ryu S."/>
            <person name="Song J.Y."/>
            <person name="Lee S.K."/>
        </authorList>
    </citation>
    <scope>NUCLEOTIDE SEQUENCE [LARGE SCALE GENOMIC DNA]</scope>
    <source>
        <tissue evidence="1">Muscle</tissue>
    </source>
</reference>
<dbReference type="EMBL" id="SRLO01000024">
    <property type="protein sequence ID" value="TNN84876.1"/>
    <property type="molecule type" value="Genomic_DNA"/>
</dbReference>
<gene>
    <name evidence="1" type="ORF">EYF80_004921</name>
</gene>
<sequence length="71" mass="7497">MPSFSRPMSAPAPIPMILMPRPSPSGGEWGNSRYRAVTVISTGNRSSLSTLFSSSYSADAAMGSTSSLRRS</sequence>
<dbReference type="AlphaFoldDB" id="A0A4Z2J3V4"/>
<name>A0A4Z2J3V4_9TELE</name>
<evidence type="ECO:0000313" key="2">
    <source>
        <dbReference type="Proteomes" id="UP000314294"/>
    </source>
</evidence>